<proteinExistence type="predicted"/>
<feature type="transmembrane region" description="Helical" evidence="1">
    <location>
        <begin position="34"/>
        <end position="56"/>
    </location>
</feature>
<keyword evidence="1" id="KW-1133">Transmembrane helix</keyword>
<protein>
    <submittedName>
        <fullName evidence="2">Uncharacterized protein</fullName>
    </submittedName>
</protein>
<dbReference type="AlphaFoldDB" id="A0A4P6F033"/>
<keyword evidence="1" id="KW-0812">Transmembrane</keyword>
<reference evidence="2 3" key="1">
    <citation type="submission" date="2019-01" db="EMBL/GenBank/DDBJ databases">
        <title>Genome sequencing of strain FW10M-9.</title>
        <authorList>
            <person name="Heo J."/>
            <person name="Kim S.-J."/>
            <person name="Kim J.-S."/>
            <person name="Hong S.-B."/>
            <person name="Kwon S.-W."/>
        </authorList>
    </citation>
    <scope>NUCLEOTIDE SEQUENCE [LARGE SCALE GENOMIC DNA]</scope>
    <source>
        <strain evidence="2 3">FW10M-9</strain>
    </source>
</reference>
<organism evidence="2 3">
    <name type="scientific">Xylanimonas protaetiae</name>
    <dbReference type="NCBI Taxonomy" id="2509457"/>
    <lineage>
        <taxon>Bacteria</taxon>
        <taxon>Bacillati</taxon>
        <taxon>Actinomycetota</taxon>
        <taxon>Actinomycetes</taxon>
        <taxon>Micrococcales</taxon>
        <taxon>Promicromonosporaceae</taxon>
        <taxon>Xylanimonas</taxon>
    </lineage>
</organism>
<dbReference type="KEGG" id="xya:ET471_00800"/>
<keyword evidence="1" id="KW-0472">Membrane</keyword>
<dbReference type="RefSeq" id="WP_129186166.1">
    <property type="nucleotide sequence ID" value="NZ_CP035493.1"/>
</dbReference>
<evidence type="ECO:0000313" key="2">
    <source>
        <dbReference type="EMBL" id="QAY68764.1"/>
    </source>
</evidence>
<accession>A0A4P6F033</accession>
<name>A0A4P6F033_9MICO</name>
<dbReference type="Proteomes" id="UP000292118">
    <property type="component" value="Chromosome"/>
</dbReference>
<gene>
    <name evidence="2" type="ORF">ET471_00800</name>
</gene>
<evidence type="ECO:0000313" key="3">
    <source>
        <dbReference type="Proteomes" id="UP000292118"/>
    </source>
</evidence>
<evidence type="ECO:0000256" key="1">
    <source>
        <dbReference type="SAM" id="Phobius"/>
    </source>
</evidence>
<dbReference type="EMBL" id="CP035493">
    <property type="protein sequence ID" value="QAY68764.1"/>
    <property type="molecule type" value="Genomic_DNA"/>
</dbReference>
<keyword evidence="3" id="KW-1185">Reference proteome</keyword>
<sequence>MYRLIATLTTLKAYVFTKLEDPEPERGSGSTLEIVFWAAAVLVLAGVVYAAINSYVNATAARIQ</sequence>